<keyword evidence="2" id="KW-0378">Hydrolase</keyword>
<dbReference type="InterPro" id="IPR050272">
    <property type="entry name" value="Isochorismatase-like_hydrls"/>
</dbReference>
<gene>
    <name evidence="4" type="ORF">ACHAW5_008438</name>
</gene>
<feature type="domain" description="Isochorismatase-like" evidence="3">
    <location>
        <begin position="10"/>
        <end position="196"/>
    </location>
</feature>
<organism evidence="4 5">
    <name type="scientific">Stephanodiscus triporus</name>
    <dbReference type="NCBI Taxonomy" id="2934178"/>
    <lineage>
        <taxon>Eukaryota</taxon>
        <taxon>Sar</taxon>
        <taxon>Stramenopiles</taxon>
        <taxon>Ochrophyta</taxon>
        <taxon>Bacillariophyta</taxon>
        <taxon>Coscinodiscophyceae</taxon>
        <taxon>Thalassiosirophycidae</taxon>
        <taxon>Stephanodiscales</taxon>
        <taxon>Stephanodiscaceae</taxon>
        <taxon>Stephanodiscus</taxon>
    </lineage>
</organism>
<keyword evidence="5" id="KW-1185">Reference proteome</keyword>
<evidence type="ECO:0000256" key="2">
    <source>
        <dbReference type="ARBA" id="ARBA00022801"/>
    </source>
</evidence>
<evidence type="ECO:0000256" key="1">
    <source>
        <dbReference type="ARBA" id="ARBA00006336"/>
    </source>
</evidence>
<evidence type="ECO:0000259" key="3">
    <source>
        <dbReference type="Pfam" id="PF00857"/>
    </source>
</evidence>
<name>A0ABD3MG07_9STRA</name>
<dbReference type="Proteomes" id="UP001530315">
    <property type="component" value="Unassembled WGS sequence"/>
</dbReference>
<dbReference type="InterPro" id="IPR036380">
    <property type="entry name" value="Isochorismatase-like_sf"/>
</dbReference>
<dbReference type="AlphaFoldDB" id="A0ABD3MG07"/>
<dbReference type="GO" id="GO:0016787">
    <property type="term" value="F:hydrolase activity"/>
    <property type="evidence" value="ECO:0007669"/>
    <property type="project" value="UniProtKB-KW"/>
</dbReference>
<protein>
    <recommendedName>
        <fullName evidence="3">Isochorismatase-like domain-containing protein</fullName>
    </recommendedName>
</protein>
<dbReference type="EMBL" id="JALLAZ020001826">
    <property type="protein sequence ID" value="KAL3762512.1"/>
    <property type="molecule type" value="Genomic_DNA"/>
</dbReference>
<accession>A0ABD3MG07</accession>
<dbReference type="PANTHER" id="PTHR43540">
    <property type="entry name" value="PEROXYUREIDOACRYLATE/UREIDOACRYLATE AMIDOHYDROLASE-RELATED"/>
    <property type="match status" value="1"/>
</dbReference>
<evidence type="ECO:0000313" key="4">
    <source>
        <dbReference type="EMBL" id="KAL3762512.1"/>
    </source>
</evidence>
<dbReference type="CDD" id="cd00431">
    <property type="entry name" value="cysteine_hydrolases"/>
    <property type="match status" value="1"/>
</dbReference>
<dbReference type="Pfam" id="PF00857">
    <property type="entry name" value="Isochorismatase"/>
    <property type="match status" value="1"/>
</dbReference>
<evidence type="ECO:0000313" key="5">
    <source>
        <dbReference type="Proteomes" id="UP001530315"/>
    </source>
</evidence>
<comment type="similarity">
    <text evidence="1">Belongs to the isochorismatase family.</text>
</comment>
<proteinExistence type="inferred from homology"/>
<comment type="caution">
    <text evidence="4">The sequence shown here is derived from an EMBL/GenBank/DDBJ whole genome shotgun (WGS) entry which is preliminary data.</text>
</comment>
<reference evidence="4 5" key="1">
    <citation type="submission" date="2024-10" db="EMBL/GenBank/DDBJ databases">
        <title>Updated reference genomes for cyclostephanoid diatoms.</title>
        <authorList>
            <person name="Roberts W.R."/>
            <person name="Alverson A.J."/>
        </authorList>
    </citation>
    <scope>NUCLEOTIDE SEQUENCE [LARGE SCALE GENOMIC DNA]</scope>
    <source>
        <strain evidence="4 5">AJA276-08</strain>
    </source>
</reference>
<dbReference type="Gene3D" id="3.40.50.850">
    <property type="entry name" value="Isochorismatase-like"/>
    <property type="match status" value="1"/>
</dbReference>
<sequence>MTFKLKPAETALVLIEYQNEFTTEGGKLHDAVKDCMTSNNMLENSSRVMSDLRDKGCLVVHVPIMFEKGHREIGATVGILAGIQAGGSFESGTFGAEFHPSMTPDPEKDMVVKGKLGLCGFFSTNLDFILRQKGIQNVILGGFLTNCCIESTMRTAYEHGYNVYTLKDCTAATSVEAHASSFEHSFGMFSTITNADEVRAAVE</sequence>
<dbReference type="InterPro" id="IPR000868">
    <property type="entry name" value="Isochorismatase-like_dom"/>
</dbReference>
<dbReference type="PANTHER" id="PTHR43540:SF16">
    <property type="entry name" value="ISOCHORISMATASE-LIKE DOMAIN-CONTAINING PROTEIN"/>
    <property type="match status" value="1"/>
</dbReference>
<dbReference type="SUPFAM" id="SSF52499">
    <property type="entry name" value="Isochorismatase-like hydrolases"/>
    <property type="match status" value="1"/>
</dbReference>